<evidence type="ECO:0000313" key="2">
    <source>
        <dbReference type="EMBL" id="KHN85760.1"/>
    </source>
</evidence>
<reference evidence="2 3" key="1">
    <citation type="submission" date="2014-11" db="EMBL/GenBank/DDBJ databases">
        <title>Genetic blueprint of the zoonotic pathogen Toxocara canis.</title>
        <authorList>
            <person name="Zhu X.-Q."/>
            <person name="Korhonen P.K."/>
            <person name="Cai H."/>
            <person name="Young N.D."/>
            <person name="Nejsum P."/>
            <person name="von Samson-Himmelstjerna G."/>
            <person name="Boag P.R."/>
            <person name="Tan P."/>
            <person name="Li Q."/>
            <person name="Min J."/>
            <person name="Yang Y."/>
            <person name="Wang X."/>
            <person name="Fang X."/>
            <person name="Hall R.S."/>
            <person name="Hofmann A."/>
            <person name="Sternberg P.W."/>
            <person name="Jex A.R."/>
            <person name="Gasser R.B."/>
        </authorList>
    </citation>
    <scope>NUCLEOTIDE SEQUENCE [LARGE SCALE GENOMIC DNA]</scope>
    <source>
        <strain evidence="2">PN_DK_2014</strain>
    </source>
</reference>
<gene>
    <name evidence="2" type="primary">OV17</name>
    <name evidence="2" type="ORF">Tcan_12361</name>
</gene>
<dbReference type="EMBL" id="JPKZ01000732">
    <property type="protein sequence ID" value="KHN85760.1"/>
    <property type="molecule type" value="Genomic_DNA"/>
</dbReference>
<dbReference type="InterPro" id="IPR052823">
    <property type="entry name" value="SXP/RAL-2_related"/>
</dbReference>
<evidence type="ECO:0000259" key="1">
    <source>
        <dbReference type="Pfam" id="PF02520"/>
    </source>
</evidence>
<accession>A0A0B2VXU7</accession>
<proteinExistence type="predicted"/>
<sequence length="270" mass="30877">MGCLVSAQTFFLPQTQTQPIGNQLSYEIAAASPNSFDIRRYSDRFDQNIIPNFASNQINVLPPQSVPFIPDVRPEGHFVDGTLEHSSGISSSIDVIAPPQQPNRPSTFSAEGRYVGMVSDITKNNIHYQTELNMPQQQRQQRPGLPPFLVGTSPEVQRKFFNIVSNRDETFQQKQNKLDDLMSKLDEKKQKMYNEFRRQKNMEETEKRAKIHALVSTMSQKAQTSFAKVSAVLTNPELKDGERWQMIQNVYAKMDEDVKREFDDRFGGLI</sequence>
<keyword evidence="3" id="KW-1185">Reference proteome</keyword>
<feature type="domain" description="SXP/RAL-2 family protein Ani s 5-like cation-binding" evidence="1">
    <location>
        <begin position="155"/>
        <end position="259"/>
    </location>
</feature>
<evidence type="ECO:0000313" key="3">
    <source>
        <dbReference type="Proteomes" id="UP000031036"/>
    </source>
</evidence>
<dbReference type="PANTHER" id="PTHR21593">
    <property type="entry name" value="PRION-LIKE- Q/N-RICH -DOMAIN-BEARING PROTEIN PROTEIN"/>
    <property type="match status" value="1"/>
</dbReference>
<name>A0A0B2VXU7_TOXCA</name>
<dbReference type="Pfam" id="PF02520">
    <property type="entry name" value="ANIS5_cation-bd"/>
    <property type="match status" value="1"/>
</dbReference>
<dbReference type="OrthoDB" id="5876639at2759"/>
<dbReference type="Proteomes" id="UP000031036">
    <property type="component" value="Unassembled WGS sequence"/>
</dbReference>
<dbReference type="AlphaFoldDB" id="A0A0B2VXU7"/>
<protein>
    <submittedName>
        <fullName evidence="2">OV-17 antigen</fullName>
    </submittedName>
</protein>
<organism evidence="2 3">
    <name type="scientific">Toxocara canis</name>
    <name type="common">Canine roundworm</name>
    <dbReference type="NCBI Taxonomy" id="6265"/>
    <lineage>
        <taxon>Eukaryota</taxon>
        <taxon>Metazoa</taxon>
        <taxon>Ecdysozoa</taxon>
        <taxon>Nematoda</taxon>
        <taxon>Chromadorea</taxon>
        <taxon>Rhabditida</taxon>
        <taxon>Spirurina</taxon>
        <taxon>Ascaridomorpha</taxon>
        <taxon>Ascaridoidea</taxon>
        <taxon>Toxocaridae</taxon>
        <taxon>Toxocara</taxon>
    </lineage>
</organism>
<dbReference type="PANTHER" id="PTHR21593:SF36">
    <property type="entry name" value="DUF148 DOMAIN-CONTAINING PROTEIN-RELATED"/>
    <property type="match status" value="1"/>
</dbReference>
<comment type="caution">
    <text evidence="2">The sequence shown here is derived from an EMBL/GenBank/DDBJ whole genome shotgun (WGS) entry which is preliminary data.</text>
</comment>
<dbReference type="InterPro" id="IPR003677">
    <property type="entry name" value="ANIS5_cation-bd"/>
</dbReference>